<dbReference type="Gene3D" id="2.10.109.10">
    <property type="entry name" value="Umud Fragment, subunit A"/>
    <property type="match status" value="1"/>
</dbReference>
<dbReference type="InterPro" id="IPR036286">
    <property type="entry name" value="LexA/Signal_pep-like_sf"/>
</dbReference>
<protein>
    <submittedName>
        <fullName evidence="9">Helix-turn-helix domain-containing protein</fullName>
    </submittedName>
</protein>
<evidence type="ECO:0000256" key="6">
    <source>
        <dbReference type="ARBA" id="ARBA00023236"/>
    </source>
</evidence>
<comment type="caution">
    <text evidence="9">The sequence shown here is derived from an EMBL/GenBank/DDBJ whole genome shotgun (WGS) entry which is preliminary data.</text>
</comment>
<dbReference type="GO" id="GO:0006281">
    <property type="term" value="P:DNA repair"/>
    <property type="evidence" value="ECO:0007669"/>
    <property type="project" value="UniProtKB-KW"/>
</dbReference>
<sequence length="286" mass="31667">MSSIGSRIKELREAAGLSMNKLEDAIGAPRGSVNKWEKGSVPGGNNLIALSEFFKVSTDWILKGGDLNPQPQNIVATEKQPLFFNDKREFNYHFAELYELLNETDRAFVNRYIQMALNQKDDQIFLPESSPSTAPIGNVTPKIQEKAATYSSPSAIPVLGRAAAGVPIEMVRFIEGYIRVADKFKNCFAVKVDGDSMVNAGIENGGYVVVRQQERVEDNEIALVMVDEGVTIKRFRTENGLAHLISENDGIPEMIYDPKEKHMQILGLVVDIIPANKAANLLLEEL</sequence>
<reference evidence="9 10" key="1">
    <citation type="submission" date="2020-08" db="EMBL/GenBank/DDBJ databases">
        <title>Cohnella phylogeny.</title>
        <authorList>
            <person name="Dunlap C."/>
        </authorList>
    </citation>
    <scope>NUCLEOTIDE SEQUENCE [LARGE SCALE GENOMIC DNA]</scope>
    <source>
        <strain evidence="9 10">DSM 28246</strain>
    </source>
</reference>
<dbReference type="Proteomes" id="UP000547209">
    <property type="component" value="Unassembled WGS sequence"/>
</dbReference>
<dbReference type="AlphaFoldDB" id="A0A7X0RSP5"/>
<dbReference type="Pfam" id="PF00717">
    <property type="entry name" value="Peptidase_S24"/>
    <property type="match status" value="1"/>
</dbReference>
<dbReference type="InterPro" id="IPR001387">
    <property type="entry name" value="Cro/C1-type_HTH"/>
</dbReference>
<evidence type="ECO:0000256" key="5">
    <source>
        <dbReference type="ARBA" id="ARBA00023204"/>
    </source>
</evidence>
<evidence type="ECO:0000256" key="7">
    <source>
        <dbReference type="RuleBase" id="RU003991"/>
    </source>
</evidence>
<feature type="domain" description="HTH cro/C1-type" evidence="8">
    <location>
        <begin position="8"/>
        <end position="61"/>
    </location>
</feature>
<evidence type="ECO:0000256" key="3">
    <source>
        <dbReference type="ARBA" id="ARBA00022801"/>
    </source>
</evidence>
<evidence type="ECO:0000259" key="8">
    <source>
        <dbReference type="PROSITE" id="PS50943"/>
    </source>
</evidence>
<keyword evidence="3 7" id="KW-0378">Hydrolase</keyword>
<dbReference type="Pfam" id="PF01381">
    <property type="entry name" value="HTH_3"/>
    <property type="match status" value="1"/>
</dbReference>
<dbReference type="InterPro" id="IPR050077">
    <property type="entry name" value="LexA_repressor"/>
</dbReference>
<dbReference type="InterPro" id="IPR010982">
    <property type="entry name" value="Lambda_DNA-bd_dom_sf"/>
</dbReference>
<evidence type="ECO:0000313" key="10">
    <source>
        <dbReference type="Proteomes" id="UP000547209"/>
    </source>
</evidence>
<dbReference type="CDD" id="cd06529">
    <property type="entry name" value="S24_LexA-like"/>
    <property type="match status" value="1"/>
</dbReference>
<evidence type="ECO:0000256" key="2">
    <source>
        <dbReference type="ARBA" id="ARBA00022763"/>
    </source>
</evidence>
<organism evidence="9 10">
    <name type="scientific">Cohnella nanjingensis</name>
    <dbReference type="NCBI Taxonomy" id="1387779"/>
    <lineage>
        <taxon>Bacteria</taxon>
        <taxon>Bacillati</taxon>
        <taxon>Bacillota</taxon>
        <taxon>Bacilli</taxon>
        <taxon>Bacillales</taxon>
        <taxon>Paenibacillaceae</taxon>
        <taxon>Cohnella</taxon>
    </lineage>
</organism>
<dbReference type="GO" id="GO:0009432">
    <property type="term" value="P:SOS response"/>
    <property type="evidence" value="ECO:0007669"/>
    <property type="project" value="UniProtKB-KW"/>
</dbReference>
<keyword evidence="6" id="KW-0742">SOS response</keyword>
<dbReference type="InterPro" id="IPR006197">
    <property type="entry name" value="Peptidase_S24_LexA"/>
</dbReference>
<keyword evidence="4 7" id="KW-0068">Autocatalytic cleavage</keyword>
<evidence type="ECO:0000313" key="9">
    <source>
        <dbReference type="EMBL" id="MBB6672987.1"/>
    </source>
</evidence>
<dbReference type="PANTHER" id="PTHR33516:SF2">
    <property type="entry name" value="LEXA REPRESSOR-RELATED"/>
    <property type="match status" value="1"/>
</dbReference>
<comment type="similarity">
    <text evidence="1 7">Belongs to the peptidase S24 family.</text>
</comment>
<dbReference type="PANTHER" id="PTHR33516">
    <property type="entry name" value="LEXA REPRESSOR"/>
    <property type="match status" value="1"/>
</dbReference>
<keyword evidence="5" id="KW-0234">DNA repair</keyword>
<keyword evidence="2" id="KW-0227">DNA damage</keyword>
<dbReference type="GO" id="GO:0006355">
    <property type="term" value="P:regulation of DNA-templated transcription"/>
    <property type="evidence" value="ECO:0007669"/>
    <property type="project" value="InterPro"/>
</dbReference>
<dbReference type="SUPFAM" id="SSF47413">
    <property type="entry name" value="lambda repressor-like DNA-binding domains"/>
    <property type="match status" value="1"/>
</dbReference>
<dbReference type="GO" id="GO:0003677">
    <property type="term" value="F:DNA binding"/>
    <property type="evidence" value="ECO:0007669"/>
    <property type="project" value="InterPro"/>
</dbReference>
<keyword evidence="10" id="KW-1185">Reference proteome</keyword>
<dbReference type="EMBL" id="JACJVP010000032">
    <property type="protein sequence ID" value="MBB6672987.1"/>
    <property type="molecule type" value="Genomic_DNA"/>
</dbReference>
<evidence type="ECO:0000256" key="4">
    <source>
        <dbReference type="ARBA" id="ARBA00022813"/>
    </source>
</evidence>
<dbReference type="RefSeq" id="WP_185670835.1">
    <property type="nucleotide sequence ID" value="NZ_JACJVP010000032.1"/>
</dbReference>
<dbReference type="GO" id="GO:0016787">
    <property type="term" value="F:hydrolase activity"/>
    <property type="evidence" value="ECO:0007669"/>
    <property type="project" value="UniProtKB-KW"/>
</dbReference>
<dbReference type="InterPro" id="IPR039418">
    <property type="entry name" value="LexA-like"/>
</dbReference>
<dbReference type="PRINTS" id="PR00726">
    <property type="entry name" value="LEXASERPTASE"/>
</dbReference>
<dbReference type="SMART" id="SM00530">
    <property type="entry name" value="HTH_XRE"/>
    <property type="match status" value="1"/>
</dbReference>
<accession>A0A7X0RSP5</accession>
<dbReference type="InterPro" id="IPR015927">
    <property type="entry name" value="Peptidase_S24_S26A/B/C"/>
</dbReference>
<proteinExistence type="inferred from homology"/>
<evidence type="ECO:0000256" key="1">
    <source>
        <dbReference type="ARBA" id="ARBA00007484"/>
    </source>
</evidence>
<dbReference type="Gene3D" id="1.10.260.40">
    <property type="entry name" value="lambda repressor-like DNA-binding domains"/>
    <property type="match status" value="1"/>
</dbReference>
<dbReference type="CDD" id="cd00093">
    <property type="entry name" value="HTH_XRE"/>
    <property type="match status" value="1"/>
</dbReference>
<dbReference type="SUPFAM" id="SSF51306">
    <property type="entry name" value="LexA/Signal peptidase"/>
    <property type="match status" value="1"/>
</dbReference>
<name>A0A7X0RSP5_9BACL</name>
<dbReference type="PROSITE" id="PS50943">
    <property type="entry name" value="HTH_CROC1"/>
    <property type="match status" value="1"/>
</dbReference>
<gene>
    <name evidence="9" type="ORF">H7C19_20100</name>
</gene>